<dbReference type="SUPFAM" id="SSF52058">
    <property type="entry name" value="L domain-like"/>
    <property type="match status" value="1"/>
</dbReference>
<reference evidence="1 2" key="1">
    <citation type="journal article" date="2017" name="Nat. Commun.">
        <title>Genome assembly with in vitro proximity ligation data and whole-genome triplication in lettuce.</title>
        <authorList>
            <person name="Reyes-Chin-Wo S."/>
            <person name="Wang Z."/>
            <person name="Yang X."/>
            <person name="Kozik A."/>
            <person name="Arikit S."/>
            <person name="Song C."/>
            <person name="Xia L."/>
            <person name="Froenicke L."/>
            <person name="Lavelle D.O."/>
            <person name="Truco M.J."/>
            <person name="Xia R."/>
            <person name="Zhu S."/>
            <person name="Xu C."/>
            <person name="Xu H."/>
            <person name="Xu X."/>
            <person name="Cox K."/>
            <person name="Korf I."/>
            <person name="Meyers B.C."/>
            <person name="Michelmore R.W."/>
        </authorList>
    </citation>
    <scope>NUCLEOTIDE SEQUENCE [LARGE SCALE GENOMIC DNA]</scope>
    <source>
        <strain evidence="2">cv. Salinas</strain>
        <tissue evidence="1">Seedlings</tissue>
    </source>
</reference>
<dbReference type="InterPro" id="IPR032675">
    <property type="entry name" value="LRR_dom_sf"/>
</dbReference>
<sequence>MDEVKVVALEFLGTTGLPFPSLRNLTFRDMKGWEAWSTSNSGVVDTAFPCLKELRIECCPNLVSVSVKALPSLRVLRISGCNHEVLGNLVHVSVTTLYI</sequence>
<accession>A0A9R1XI52</accession>
<protein>
    <submittedName>
        <fullName evidence="1">Uncharacterized protein</fullName>
    </submittedName>
</protein>
<dbReference type="EMBL" id="NBSK02000003">
    <property type="protein sequence ID" value="KAJ0215500.1"/>
    <property type="molecule type" value="Genomic_DNA"/>
</dbReference>
<dbReference type="AlphaFoldDB" id="A0A9R1XI52"/>
<proteinExistence type="predicted"/>
<evidence type="ECO:0000313" key="1">
    <source>
        <dbReference type="EMBL" id="KAJ0215500.1"/>
    </source>
</evidence>
<organism evidence="1 2">
    <name type="scientific">Lactuca sativa</name>
    <name type="common">Garden lettuce</name>
    <dbReference type="NCBI Taxonomy" id="4236"/>
    <lineage>
        <taxon>Eukaryota</taxon>
        <taxon>Viridiplantae</taxon>
        <taxon>Streptophyta</taxon>
        <taxon>Embryophyta</taxon>
        <taxon>Tracheophyta</taxon>
        <taxon>Spermatophyta</taxon>
        <taxon>Magnoliopsida</taxon>
        <taxon>eudicotyledons</taxon>
        <taxon>Gunneridae</taxon>
        <taxon>Pentapetalae</taxon>
        <taxon>asterids</taxon>
        <taxon>campanulids</taxon>
        <taxon>Asterales</taxon>
        <taxon>Asteraceae</taxon>
        <taxon>Cichorioideae</taxon>
        <taxon>Cichorieae</taxon>
        <taxon>Lactucinae</taxon>
        <taxon>Lactuca</taxon>
    </lineage>
</organism>
<dbReference type="Proteomes" id="UP000235145">
    <property type="component" value="Unassembled WGS sequence"/>
</dbReference>
<comment type="caution">
    <text evidence="1">The sequence shown here is derived from an EMBL/GenBank/DDBJ whole genome shotgun (WGS) entry which is preliminary data.</text>
</comment>
<name>A0A9R1XI52_LACSA</name>
<evidence type="ECO:0000313" key="2">
    <source>
        <dbReference type="Proteomes" id="UP000235145"/>
    </source>
</evidence>
<gene>
    <name evidence="1" type="ORF">LSAT_V11C300148150</name>
</gene>
<dbReference type="Gene3D" id="3.80.10.10">
    <property type="entry name" value="Ribonuclease Inhibitor"/>
    <property type="match status" value="1"/>
</dbReference>
<keyword evidence="2" id="KW-1185">Reference proteome</keyword>